<proteinExistence type="predicted"/>
<protein>
    <submittedName>
        <fullName evidence="1">Uncharacterized protein</fullName>
    </submittedName>
</protein>
<dbReference type="InParanoid" id="A0A5C3PT27"/>
<name>A0A5C3PT27_9APHY</name>
<dbReference type="AlphaFoldDB" id="A0A5C3PT27"/>
<dbReference type="Proteomes" id="UP000308197">
    <property type="component" value="Unassembled WGS sequence"/>
</dbReference>
<gene>
    <name evidence="1" type="ORF">K466DRAFT_293380</name>
</gene>
<accession>A0A5C3PT27</accession>
<sequence length="146" mass="16695">MGRDIVNARRVAWTLRRSSPRRALPVVRILCEAGIAAIVLRVLPGVASPMRYPGGTACWWFGLYPGAGSCHVEYVWPSTARLPWHNLVWVAHYGRAREVRGRRVSLRRKKLWTTWAILQHLVCSLNTQELVSSTDSRHRRKCGHCE</sequence>
<evidence type="ECO:0000313" key="2">
    <source>
        <dbReference type="Proteomes" id="UP000308197"/>
    </source>
</evidence>
<keyword evidence="2" id="KW-1185">Reference proteome</keyword>
<dbReference type="EMBL" id="ML211012">
    <property type="protein sequence ID" value="TFK91749.1"/>
    <property type="molecule type" value="Genomic_DNA"/>
</dbReference>
<evidence type="ECO:0000313" key="1">
    <source>
        <dbReference type="EMBL" id="TFK91749.1"/>
    </source>
</evidence>
<organism evidence="1 2">
    <name type="scientific">Polyporus arcularius HHB13444</name>
    <dbReference type="NCBI Taxonomy" id="1314778"/>
    <lineage>
        <taxon>Eukaryota</taxon>
        <taxon>Fungi</taxon>
        <taxon>Dikarya</taxon>
        <taxon>Basidiomycota</taxon>
        <taxon>Agaricomycotina</taxon>
        <taxon>Agaricomycetes</taxon>
        <taxon>Polyporales</taxon>
        <taxon>Polyporaceae</taxon>
        <taxon>Polyporus</taxon>
    </lineage>
</organism>
<reference evidence="1 2" key="1">
    <citation type="journal article" date="2019" name="Nat. Ecol. Evol.">
        <title>Megaphylogeny resolves global patterns of mushroom evolution.</title>
        <authorList>
            <person name="Varga T."/>
            <person name="Krizsan K."/>
            <person name="Foldi C."/>
            <person name="Dima B."/>
            <person name="Sanchez-Garcia M."/>
            <person name="Sanchez-Ramirez S."/>
            <person name="Szollosi G.J."/>
            <person name="Szarkandi J.G."/>
            <person name="Papp V."/>
            <person name="Albert L."/>
            <person name="Andreopoulos W."/>
            <person name="Angelini C."/>
            <person name="Antonin V."/>
            <person name="Barry K.W."/>
            <person name="Bougher N.L."/>
            <person name="Buchanan P."/>
            <person name="Buyck B."/>
            <person name="Bense V."/>
            <person name="Catcheside P."/>
            <person name="Chovatia M."/>
            <person name="Cooper J."/>
            <person name="Damon W."/>
            <person name="Desjardin D."/>
            <person name="Finy P."/>
            <person name="Geml J."/>
            <person name="Haridas S."/>
            <person name="Hughes K."/>
            <person name="Justo A."/>
            <person name="Karasinski D."/>
            <person name="Kautmanova I."/>
            <person name="Kiss B."/>
            <person name="Kocsube S."/>
            <person name="Kotiranta H."/>
            <person name="LaButti K.M."/>
            <person name="Lechner B.E."/>
            <person name="Liimatainen K."/>
            <person name="Lipzen A."/>
            <person name="Lukacs Z."/>
            <person name="Mihaltcheva S."/>
            <person name="Morgado L.N."/>
            <person name="Niskanen T."/>
            <person name="Noordeloos M.E."/>
            <person name="Ohm R.A."/>
            <person name="Ortiz-Santana B."/>
            <person name="Ovrebo C."/>
            <person name="Racz N."/>
            <person name="Riley R."/>
            <person name="Savchenko A."/>
            <person name="Shiryaev A."/>
            <person name="Soop K."/>
            <person name="Spirin V."/>
            <person name="Szebenyi C."/>
            <person name="Tomsovsky M."/>
            <person name="Tulloss R.E."/>
            <person name="Uehling J."/>
            <person name="Grigoriev I.V."/>
            <person name="Vagvolgyi C."/>
            <person name="Papp T."/>
            <person name="Martin F.M."/>
            <person name="Miettinen O."/>
            <person name="Hibbett D.S."/>
            <person name="Nagy L.G."/>
        </authorList>
    </citation>
    <scope>NUCLEOTIDE SEQUENCE [LARGE SCALE GENOMIC DNA]</scope>
    <source>
        <strain evidence="1 2">HHB13444</strain>
    </source>
</reference>